<organism evidence="1">
    <name type="scientific">Streptomyces sp. SID12501</name>
    <dbReference type="NCBI Taxonomy" id="2706042"/>
    <lineage>
        <taxon>Bacteria</taxon>
        <taxon>Bacillati</taxon>
        <taxon>Actinomycetota</taxon>
        <taxon>Actinomycetes</taxon>
        <taxon>Kitasatosporales</taxon>
        <taxon>Streptomycetaceae</taxon>
        <taxon>Streptomyces</taxon>
    </lineage>
</organism>
<name>A0A6B3BW71_9ACTN</name>
<proteinExistence type="predicted"/>
<dbReference type="RefSeq" id="WP_164316785.1">
    <property type="nucleotide sequence ID" value="NZ_JAAGLU010000019.1"/>
</dbReference>
<dbReference type="SUPFAM" id="SSF55961">
    <property type="entry name" value="Bet v1-like"/>
    <property type="match status" value="1"/>
</dbReference>
<sequence length="160" mass="18372">MSEERRWQVEESVLVHATPEWTYRTISDVRKMATFSPECIGVWVHGRGPVTRGTRFTGFNRKGLWLWFTDCRVVRAEEGRDFAFRVTSFGLPIALWGYRFAAEEDGTRVTEYWEDLRTGRKGRPAELLGFFTGTKPAVRHKANTAGMRATLGRLKAALEQ</sequence>
<protein>
    <submittedName>
        <fullName evidence="1">SRPBCC family protein</fullName>
    </submittedName>
</protein>
<dbReference type="AlphaFoldDB" id="A0A6B3BW71"/>
<dbReference type="InterPro" id="IPR023393">
    <property type="entry name" value="START-like_dom_sf"/>
</dbReference>
<reference evidence="1" key="1">
    <citation type="submission" date="2020-01" db="EMBL/GenBank/DDBJ databases">
        <title>Insect and environment-associated Actinomycetes.</title>
        <authorList>
            <person name="Currrie C."/>
            <person name="Chevrette M."/>
            <person name="Carlson C."/>
            <person name="Stubbendieck R."/>
            <person name="Wendt-Pienkowski E."/>
        </authorList>
    </citation>
    <scope>NUCLEOTIDE SEQUENCE</scope>
    <source>
        <strain evidence="1">SID12501</strain>
    </source>
</reference>
<dbReference type="Pfam" id="PF10604">
    <property type="entry name" value="Polyketide_cyc2"/>
    <property type="match status" value="1"/>
</dbReference>
<gene>
    <name evidence="1" type="ORF">G3I71_23045</name>
</gene>
<dbReference type="CDD" id="cd07812">
    <property type="entry name" value="SRPBCC"/>
    <property type="match status" value="1"/>
</dbReference>
<dbReference type="InterPro" id="IPR019587">
    <property type="entry name" value="Polyketide_cyclase/dehydratase"/>
</dbReference>
<evidence type="ECO:0000313" key="1">
    <source>
        <dbReference type="EMBL" id="NEC88624.1"/>
    </source>
</evidence>
<accession>A0A6B3BW71</accession>
<dbReference type="Gene3D" id="3.30.530.20">
    <property type="match status" value="1"/>
</dbReference>
<comment type="caution">
    <text evidence="1">The sequence shown here is derived from an EMBL/GenBank/DDBJ whole genome shotgun (WGS) entry which is preliminary data.</text>
</comment>
<dbReference type="EMBL" id="JAAGLU010000019">
    <property type="protein sequence ID" value="NEC88624.1"/>
    <property type="molecule type" value="Genomic_DNA"/>
</dbReference>